<dbReference type="Proteomes" id="UP001163828">
    <property type="component" value="Unassembled WGS sequence"/>
</dbReference>
<reference evidence="1" key="1">
    <citation type="submission" date="2022-08" db="EMBL/GenBank/DDBJ databases">
        <authorList>
            <consortium name="DOE Joint Genome Institute"/>
            <person name="Min B."/>
            <person name="Riley R."/>
            <person name="Sierra-Patev S."/>
            <person name="Naranjo-Ortiz M."/>
            <person name="Looney B."/>
            <person name="Konkel Z."/>
            <person name="Slot J.C."/>
            <person name="Sakamoto Y."/>
            <person name="Steenwyk J.L."/>
            <person name="Rokas A."/>
            <person name="Carro J."/>
            <person name="Camarero S."/>
            <person name="Ferreira P."/>
            <person name="Molpeceres G."/>
            <person name="Ruiz-Duenas F.J."/>
            <person name="Serrano A."/>
            <person name="Henrissat B."/>
            <person name="Drula E."/>
            <person name="Hughes K.W."/>
            <person name="Mata J.L."/>
            <person name="Ishikawa N.K."/>
            <person name="Vargas-Isla R."/>
            <person name="Ushijima S."/>
            <person name="Smith C.A."/>
            <person name="Ahrendt S."/>
            <person name="Andreopoulos W."/>
            <person name="He G."/>
            <person name="Labutti K."/>
            <person name="Lipzen A."/>
            <person name="Ng V."/>
            <person name="Sandor L."/>
            <person name="Barry K."/>
            <person name="Martinez A.T."/>
            <person name="Xiao Y."/>
            <person name="Gibbons J.G."/>
            <person name="Terashima K."/>
            <person name="Hibbett D.S."/>
            <person name="Grigoriev I.V."/>
        </authorList>
    </citation>
    <scope>NUCLEOTIDE SEQUENCE</scope>
    <source>
        <strain evidence="1">TFB10827</strain>
    </source>
</reference>
<accession>A0ABQ8QUZ0</accession>
<organism evidence="1 2">
    <name type="scientific">Lentinula boryana</name>
    <dbReference type="NCBI Taxonomy" id="40481"/>
    <lineage>
        <taxon>Eukaryota</taxon>
        <taxon>Fungi</taxon>
        <taxon>Dikarya</taxon>
        <taxon>Basidiomycota</taxon>
        <taxon>Agaricomycotina</taxon>
        <taxon>Agaricomycetes</taxon>
        <taxon>Agaricomycetidae</taxon>
        <taxon>Agaricales</taxon>
        <taxon>Marasmiineae</taxon>
        <taxon>Omphalotaceae</taxon>
        <taxon>Lentinula</taxon>
    </lineage>
</organism>
<dbReference type="EMBL" id="MU790503">
    <property type="protein sequence ID" value="KAJ4002301.1"/>
    <property type="molecule type" value="Genomic_DNA"/>
</dbReference>
<comment type="caution">
    <text evidence="1">The sequence shown here is derived from an EMBL/GenBank/DDBJ whole genome shotgun (WGS) entry which is preliminary data.</text>
</comment>
<protein>
    <submittedName>
        <fullName evidence="1">Uncharacterized protein</fullName>
    </submittedName>
</protein>
<gene>
    <name evidence="1" type="ORF">F5050DRAFT_1719058</name>
</gene>
<evidence type="ECO:0000313" key="1">
    <source>
        <dbReference type="EMBL" id="KAJ4002301.1"/>
    </source>
</evidence>
<keyword evidence="2" id="KW-1185">Reference proteome</keyword>
<proteinExistence type="predicted"/>
<evidence type="ECO:0000313" key="2">
    <source>
        <dbReference type="Proteomes" id="UP001163828"/>
    </source>
</evidence>
<sequence>MPILTPAPLPEKCTCCRGNADSGFKTCTTCRKKKNAYQKQRSEQAKLARAAAVVSGETSTLERKKRAKDILSSYNLDINKKRKKTLLNDPMIFGTEFQSATEMYGQLKSLVRKNERLNYKACHSIVADPEYGHEKRALLVARDVRKVAHVPFNHKGAPAHPSQSLSFHTLQFRCTCMTNDSSQRVVGKQAHSLGNGDTENGTCQGEVEVTVLDDLRHPLGIPGQQIRIHIRH</sequence>
<name>A0ABQ8QUZ0_9AGAR</name>